<dbReference type="EMBL" id="BAABGA010000050">
    <property type="protein sequence ID" value="GAA4460798.1"/>
    <property type="molecule type" value="Genomic_DNA"/>
</dbReference>
<evidence type="ECO:0008006" key="3">
    <source>
        <dbReference type="Google" id="ProtNLM"/>
    </source>
</evidence>
<evidence type="ECO:0000313" key="1">
    <source>
        <dbReference type="EMBL" id="GAA4460798.1"/>
    </source>
</evidence>
<dbReference type="InterPro" id="IPR011990">
    <property type="entry name" value="TPR-like_helical_dom_sf"/>
</dbReference>
<dbReference type="Gene3D" id="1.25.40.10">
    <property type="entry name" value="Tetratricopeptide repeat domain"/>
    <property type="match status" value="1"/>
</dbReference>
<organism evidence="1 2">
    <name type="scientific">Novipirellula rosea</name>
    <dbReference type="NCBI Taxonomy" id="1031540"/>
    <lineage>
        <taxon>Bacteria</taxon>
        <taxon>Pseudomonadati</taxon>
        <taxon>Planctomycetota</taxon>
        <taxon>Planctomycetia</taxon>
        <taxon>Pirellulales</taxon>
        <taxon>Pirellulaceae</taxon>
        <taxon>Novipirellula</taxon>
    </lineage>
</organism>
<proteinExistence type="predicted"/>
<comment type="caution">
    <text evidence="1">The sequence shown here is derived from an EMBL/GenBank/DDBJ whole genome shotgun (WGS) entry which is preliminary data.</text>
</comment>
<accession>A0ABP8N6I2</accession>
<sequence>MFFHQLMIAATIASTMITPSVSPSRPRTARLSRGPVWTDFRSLAMSEEAKTNAQMLLAGKKRIAVVVLAASQDPSSDVGVFGTLVREGMRFSEQLVLVDTHTTDRLFADCTTVVEARSVAKKHEIELLVFCQSREPSAIEMVLVQDDAAAEPTVVSLDDAANAVITAAMKTRTKVMNTFDALPEKNRNAIESAPNASIAAIKQWTRAAEQLRNVVTIQDAAKRKEICKAILAAADHAIADSPGFLEAYLLKASCYDELGDEERLKQTLSDAYAKRDPKRDSPLTIDELAGDHARFVRSDPITAMDSYLAILDQNPTDLTALWSLIDILLSGDTDKESLAEASELAALLVTSHPDSNVAIAIQTQ</sequence>
<keyword evidence="2" id="KW-1185">Reference proteome</keyword>
<evidence type="ECO:0000313" key="2">
    <source>
        <dbReference type="Proteomes" id="UP001500840"/>
    </source>
</evidence>
<gene>
    <name evidence="1" type="ORF">GCM10023156_42250</name>
</gene>
<name>A0ABP8N6I2_9BACT</name>
<dbReference type="Proteomes" id="UP001500840">
    <property type="component" value="Unassembled WGS sequence"/>
</dbReference>
<dbReference type="RefSeq" id="WP_345325250.1">
    <property type="nucleotide sequence ID" value="NZ_BAABGA010000050.1"/>
</dbReference>
<protein>
    <recommendedName>
        <fullName evidence="3">Tetratricopeptide repeat protein</fullName>
    </recommendedName>
</protein>
<reference evidence="2" key="1">
    <citation type="journal article" date="2019" name="Int. J. Syst. Evol. Microbiol.">
        <title>The Global Catalogue of Microorganisms (GCM) 10K type strain sequencing project: providing services to taxonomists for standard genome sequencing and annotation.</title>
        <authorList>
            <consortium name="The Broad Institute Genomics Platform"/>
            <consortium name="The Broad Institute Genome Sequencing Center for Infectious Disease"/>
            <person name="Wu L."/>
            <person name="Ma J."/>
        </authorList>
    </citation>
    <scope>NUCLEOTIDE SEQUENCE [LARGE SCALE GENOMIC DNA]</scope>
    <source>
        <strain evidence="2">JCM 17759</strain>
    </source>
</reference>